<evidence type="ECO:0000313" key="3">
    <source>
        <dbReference type="Proteomes" id="UP000293550"/>
    </source>
</evidence>
<organism evidence="2 3">
    <name type="scientific">Candidatus Finniella inopinata</name>
    <dbReference type="NCBI Taxonomy" id="1696036"/>
    <lineage>
        <taxon>Bacteria</taxon>
        <taxon>Pseudomonadati</taxon>
        <taxon>Pseudomonadota</taxon>
        <taxon>Alphaproteobacteria</taxon>
        <taxon>Holosporales</taxon>
        <taxon>Candidatus Paracaedibacteraceae</taxon>
        <taxon>Candidatus Finniella</taxon>
    </lineage>
</organism>
<reference evidence="2 3" key="1">
    <citation type="submission" date="2018-10" db="EMBL/GenBank/DDBJ databases">
        <title>An updated phylogeny of the Alphaproteobacteria reveals that the parasitic Rickettsiales and Holosporales have independent origins.</title>
        <authorList>
            <person name="Munoz-Gomez S.A."/>
            <person name="Hess S."/>
            <person name="Burger G."/>
            <person name="Lang B.F."/>
            <person name="Susko E."/>
            <person name="Slamovits C.H."/>
            <person name="Roger A.J."/>
        </authorList>
    </citation>
    <scope>NUCLEOTIDE SEQUENCE [LARGE SCALE GENOMIC DNA]</scope>
    <source>
        <strain evidence="2">HOLO01</strain>
    </source>
</reference>
<evidence type="ECO:0000313" key="2">
    <source>
        <dbReference type="EMBL" id="RZI46409.1"/>
    </source>
</evidence>
<dbReference type="OrthoDB" id="14556at2"/>
<dbReference type="GO" id="GO:0016740">
    <property type="term" value="F:transferase activity"/>
    <property type="evidence" value="ECO:0007669"/>
    <property type="project" value="UniProtKB-KW"/>
</dbReference>
<dbReference type="InterPro" id="IPR041633">
    <property type="entry name" value="Polbeta"/>
</dbReference>
<dbReference type="SUPFAM" id="SSF81301">
    <property type="entry name" value="Nucleotidyltransferase"/>
    <property type="match status" value="1"/>
</dbReference>
<sequence>MTKTRLSSSEHEKICDAFKKVFAPDDQLWLFGSKVNLSAKGGDIDLYVETEFDVSKVVQLELQFSKELFYRLDDRKIDVVIRYKDAPETLIFQIAKKTGVRMV</sequence>
<dbReference type="Proteomes" id="UP000293550">
    <property type="component" value="Unassembled WGS sequence"/>
</dbReference>
<name>A0A4Q7DJI4_9PROT</name>
<evidence type="ECO:0000259" key="1">
    <source>
        <dbReference type="Pfam" id="PF18765"/>
    </source>
</evidence>
<dbReference type="InterPro" id="IPR043519">
    <property type="entry name" value="NT_sf"/>
</dbReference>
<keyword evidence="3" id="KW-1185">Reference proteome</keyword>
<dbReference type="RefSeq" id="WP_130153517.1">
    <property type="nucleotide sequence ID" value="NZ_SCFB01000004.1"/>
</dbReference>
<comment type="caution">
    <text evidence="2">The sequence shown here is derived from an EMBL/GenBank/DDBJ whole genome shotgun (WGS) entry which is preliminary data.</text>
</comment>
<dbReference type="AlphaFoldDB" id="A0A4Q7DJI4"/>
<dbReference type="EMBL" id="SCFB01000004">
    <property type="protein sequence ID" value="RZI46409.1"/>
    <property type="molecule type" value="Genomic_DNA"/>
</dbReference>
<gene>
    <name evidence="2" type="ORF">EQU50_02115</name>
</gene>
<dbReference type="Pfam" id="PF18765">
    <property type="entry name" value="Polbeta"/>
    <property type="match status" value="1"/>
</dbReference>
<feature type="domain" description="Polymerase beta nucleotidyltransferase" evidence="1">
    <location>
        <begin position="26"/>
        <end position="97"/>
    </location>
</feature>
<accession>A0A4Q7DJI4</accession>
<protein>
    <submittedName>
        <fullName evidence="2">Nucleotidyltransferase domain-containing protein</fullName>
    </submittedName>
</protein>
<keyword evidence="2" id="KW-0808">Transferase</keyword>
<proteinExistence type="predicted"/>
<dbReference type="Gene3D" id="3.30.460.10">
    <property type="entry name" value="Beta Polymerase, domain 2"/>
    <property type="match status" value="1"/>
</dbReference>